<proteinExistence type="predicted"/>
<dbReference type="EMBL" id="KJ489398">
    <property type="protein sequence ID" value="AHZ09860.1"/>
    <property type="molecule type" value="Genomic_DNA"/>
</dbReference>
<dbReference type="OrthoDB" id="23773at10239"/>
<dbReference type="InterPro" id="IPR055871">
    <property type="entry name" value="DUF7448"/>
</dbReference>
<dbReference type="Pfam" id="PF24240">
    <property type="entry name" value="DUF7448"/>
    <property type="match status" value="1"/>
</dbReference>
<dbReference type="GeneID" id="19525477"/>
<dbReference type="KEGG" id="vg:19525477"/>
<feature type="domain" description="DUF7448" evidence="1">
    <location>
        <begin position="11"/>
        <end position="132"/>
    </location>
</feature>
<keyword evidence="3" id="KW-1185">Reference proteome</keyword>
<sequence>MYWRSEDASIEELVGKTIVKIVNDGELTFETSDREVYVMYHQQDCCESVYLEDINGDLDDLLWSPVLFAEEMSNEESEDIINKREKEEPSRFNSRWGDSHTWTFYKIATINGTVVLRWLGESNGYYSESVDIVKLEGDDLRNYFGEQEEKEPEDEGAILYFNGVKVGKVQPISSSYESSNLLH</sequence>
<reference evidence="3" key="1">
    <citation type="submission" date="2014-09" db="EMBL/GenBank/DDBJ databases">
        <authorList>
            <person name="Sauder A.B."/>
            <person name="McKenzie Q.R."/>
            <person name="Temple L.M."/>
            <person name="Alexis B.K."/>
            <person name="Al-Atrache Z."/>
            <person name="Lewis L.O."/>
            <person name="Loesser-Casey K.E."/>
            <person name="Mitchell K.J."/>
        </authorList>
    </citation>
    <scope>NUCLEOTIDE SEQUENCE [LARGE SCALE GENOMIC DNA]</scope>
</reference>
<protein>
    <recommendedName>
        <fullName evidence="1">DUF7448 domain-containing protein</fullName>
    </recommendedName>
</protein>
<evidence type="ECO:0000313" key="2">
    <source>
        <dbReference type="EMBL" id="AHZ09860.1"/>
    </source>
</evidence>
<name>A0A024B094_9CAUD</name>
<organism evidence="2 3">
    <name type="scientific">Bacillus phage Evoli</name>
    <dbReference type="NCBI Taxonomy" id="1486658"/>
    <lineage>
        <taxon>Viruses</taxon>
        <taxon>Duplodnaviria</taxon>
        <taxon>Heunggongvirae</taxon>
        <taxon>Uroviricota</taxon>
        <taxon>Caudoviricetes</taxon>
        <taxon>Herelleviridae</taxon>
        <taxon>Bastillevirinae</taxon>
        <taxon>Bastillevirus</taxon>
        <taxon>Bastillevirus evoli</taxon>
    </lineage>
</organism>
<dbReference type="RefSeq" id="YP_009035657.1">
    <property type="nucleotide sequence ID" value="NC_024207.1"/>
</dbReference>
<evidence type="ECO:0000313" key="3">
    <source>
        <dbReference type="Proteomes" id="UP000026901"/>
    </source>
</evidence>
<accession>A0A024B094</accession>
<evidence type="ECO:0000259" key="1">
    <source>
        <dbReference type="Pfam" id="PF24240"/>
    </source>
</evidence>
<dbReference type="Proteomes" id="UP000026901">
    <property type="component" value="Segment"/>
</dbReference>